<accession>A0A1H5TUZ8</accession>
<reference evidence="3" key="1">
    <citation type="submission" date="2016-10" db="EMBL/GenBank/DDBJ databases">
        <authorList>
            <person name="Varghese N."/>
            <person name="Submissions S."/>
        </authorList>
    </citation>
    <scope>NUCLEOTIDE SEQUENCE [LARGE SCALE GENOMIC DNA]</scope>
    <source>
        <strain evidence="3">DSM 21580</strain>
    </source>
</reference>
<dbReference type="Pfam" id="PF01541">
    <property type="entry name" value="GIY-YIG"/>
    <property type="match status" value="1"/>
</dbReference>
<dbReference type="Proteomes" id="UP000236738">
    <property type="component" value="Unassembled WGS sequence"/>
</dbReference>
<evidence type="ECO:0000313" key="3">
    <source>
        <dbReference type="Proteomes" id="UP000236738"/>
    </source>
</evidence>
<proteinExistence type="predicted"/>
<dbReference type="Gene3D" id="3.40.1440.10">
    <property type="entry name" value="GIY-YIG endonuclease"/>
    <property type="match status" value="1"/>
</dbReference>
<evidence type="ECO:0000313" key="2">
    <source>
        <dbReference type="EMBL" id="SEF65871.1"/>
    </source>
</evidence>
<sequence>MNEFVVYVLYSEKYDKYYTGFTSSLIERFYSHNNFLIKDLQKKSDLGLWFMLNFSKVK</sequence>
<organism evidence="2 3">
    <name type="scientific">Halpernia humi</name>
    <dbReference type="NCBI Taxonomy" id="493375"/>
    <lineage>
        <taxon>Bacteria</taxon>
        <taxon>Pseudomonadati</taxon>
        <taxon>Bacteroidota</taxon>
        <taxon>Flavobacteriia</taxon>
        <taxon>Flavobacteriales</taxon>
        <taxon>Weeksellaceae</taxon>
        <taxon>Chryseobacterium group</taxon>
        <taxon>Halpernia</taxon>
    </lineage>
</organism>
<dbReference type="InterPro" id="IPR000305">
    <property type="entry name" value="GIY-YIG_endonuc"/>
</dbReference>
<dbReference type="EMBL" id="FNUS01000001">
    <property type="protein sequence ID" value="SEF65871.1"/>
    <property type="molecule type" value="Genomic_DNA"/>
</dbReference>
<dbReference type="PROSITE" id="PS50164">
    <property type="entry name" value="GIY_YIG"/>
    <property type="match status" value="1"/>
</dbReference>
<name>A0A1H5TUZ8_9FLAO</name>
<protein>
    <submittedName>
        <fullName evidence="2">GIY-YIG catalytic domain-containing protein</fullName>
    </submittedName>
</protein>
<gene>
    <name evidence="2" type="ORF">SAMN05421847_0562</name>
</gene>
<evidence type="ECO:0000259" key="1">
    <source>
        <dbReference type="PROSITE" id="PS50164"/>
    </source>
</evidence>
<dbReference type="InterPro" id="IPR035901">
    <property type="entry name" value="GIY-YIG_endonuc_sf"/>
</dbReference>
<keyword evidence="3" id="KW-1185">Reference proteome</keyword>
<feature type="domain" description="GIY-YIG" evidence="1">
    <location>
        <begin position="2"/>
        <end position="58"/>
    </location>
</feature>
<dbReference type="SUPFAM" id="SSF82771">
    <property type="entry name" value="GIY-YIG endonuclease"/>
    <property type="match status" value="1"/>
</dbReference>
<dbReference type="AlphaFoldDB" id="A0A1H5TUZ8"/>